<dbReference type="GO" id="GO:0046872">
    <property type="term" value="F:metal ion binding"/>
    <property type="evidence" value="ECO:0007669"/>
    <property type="project" value="UniProtKB-KW"/>
</dbReference>
<keyword evidence="3 6" id="KW-0808">Transferase</keyword>
<name>A0A1E5KXD9_9ENTE</name>
<evidence type="ECO:0000256" key="2">
    <source>
        <dbReference type="ARBA" id="ARBA00006706"/>
    </source>
</evidence>
<dbReference type="InterPro" id="IPR000092">
    <property type="entry name" value="Polyprenyl_synt"/>
</dbReference>
<dbReference type="InterPro" id="IPR033749">
    <property type="entry name" value="Polyprenyl_synt_CS"/>
</dbReference>
<dbReference type="GO" id="GO:0004659">
    <property type="term" value="F:prenyltransferase activity"/>
    <property type="evidence" value="ECO:0007669"/>
    <property type="project" value="InterPro"/>
</dbReference>
<dbReference type="STRING" id="762845.BCR26_13225"/>
<evidence type="ECO:0000256" key="3">
    <source>
        <dbReference type="ARBA" id="ARBA00022679"/>
    </source>
</evidence>
<gene>
    <name evidence="7" type="ORF">BCR26_13225</name>
</gene>
<comment type="caution">
    <text evidence="7">The sequence shown here is derived from an EMBL/GenBank/DDBJ whole genome shotgun (WGS) entry which is preliminary data.</text>
</comment>
<dbReference type="RefSeq" id="WP_069698524.1">
    <property type="nucleotide sequence ID" value="NZ_JAGGMA010000028.1"/>
</dbReference>
<dbReference type="PANTHER" id="PTHR12001">
    <property type="entry name" value="GERANYLGERANYL PYROPHOSPHATE SYNTHASE"/>
    <property type="match status" value="1"/>
</dbReference>
<comment type="similarity">
    <text evidence="2 6">Belongs to the FPP/GGPP synthase family.</text>
</comment>
<dbReference type="PANTHER" id="PTHR12001:SF69">
    <property type="entry name" value="ALL TRANS-POLYPRENYL-DIPHOSPHATE SYNTHASE PDSS1"/>
    <property type="match status" value="1"/>
</dbReference>
<dbReference type="OrthoDB" id="9805316at2"/>
<dbReference type="Pfam" id="PF00348">
    <property type="entry name" value="polyprenyl_synt"/>
    <property type="match status" value="1"/>
</dbReference>
<accession>A0A1E5KXD9</accession>
<dbReference type="SFLD" id="SFLDS00005">
    <property type="entry name" value="Isoprenoid_Synthase_Type_I"/>
    <property type="match status" value="1"/>
</dbReference>
<evidence type="ECO:0000256" key="1">
    <source>
        <dbReference type="ARBA" id="ARBA00001946"/>
    </source>
</evidence>
<evidence type="ECO:0000256" key="6">
    <source>
        <dbReference type="RuleBase" id="RU004466"/>
    </source>
</evidence>
<evidence type="ECO:0000313" key="7">
    <source>
        <dbReference type="EMBL" id="OEH82527.1"/>
    </source>
</evidence>
<proteinExistence type="inferred from homology"/>
<dbReference type="Proteomes" id="UP000095256">
    <property type="component" value="Unassembled WGS sequence"/>
</dbReference>
<dbReference type="InterPro" id="IPR008949">
    <property type="entry name" value="Isoprenoid_synthase_dom_sf"/>
</dbReference>
<dbReference type="PROSITE" id="PS00444">
    <property type="entry name" value="POLYPRENYL_SYNTHASE_2"/>
    <property type="match status" value="1"/>
</dbReference>
<dbReference type="CDD" id="cd00685">
    <property type="entry name" value="Trans_IPPS_HT"/>
    <property type="match status" value="1"/>
</dbReference>
<comment type="cofactor">
    <cofactor evidence="1">
        <name>Mg(2+)</name>
        <dbReference type="ChEBI" id="CHEBI:18420"/>
    </cofactor>
</comment>
<dbReference type="GO" id="GO:0008299">
    <property type="term" value="P:isoprenoid biosynthetic process"/>
    <property type="evidence" value="ECO:0007669"/>
    <property type="project" value="InterPro"/>
</dbReference>
<keyword evidence="8" id="KW-1185">Reference proteome</keyword>
<sequence>MNIHPMWENYPELATELATTLHLMEKRILLKNKDIETAILSMIHSGGKLLRPAYQLLFSQFGKNRNVEKATALAASIEMLHTATLIHDDIVDEADIRRGLPTIRSTFGNNTAVYAGDYLFVCCFKMLSNYSSSLKSIQLNSRSMEKILTGELGQMDSRYNLDMTVKEYIENVSGKTAELFALSCFVGAYESGTSERFAKNCGEIGSNIGIAFQIIDDILDYTQSSKTLGKPVLEDVRQGIYSLPLIYALQENPKELHPLLEKRESLTDDDIAEIYTLVHSSGGVIKAQNLAADYTNKALNAIEKLPKTKENTKQILLDITQTILTRTN</sequence>
<organism evidence="7 8">
    <name type="scientific">Enterococcus rivorum</name>
    <dbReference type="NCBI Taxonomy" id="762845"/>
    <lineage>
        <taxon>Bacteria</taxon>
        <taxon>Bacillati</taxon>
        <taxon>Bacillota</taxon>
        <taxon>Bacilli</taxon>
        <taxon>Lactobacillales</taxon>
        <taxon>Enterococcaceae</taxon>
        <taxon>Enterococcus</taxon>
    </lineage>
</organism>
<keyword evidence="5" id="KW-0460">Magnesium</keyword>
<dbReference type="PROSITE" id="PS00723">
    <property type="entry name" value="POLYPRENYL_SYNTHASE_1"/>
    <property type="match status" value="1"/>
</dbReference>
<dbReference type="AlphaFoldDB" id="A0A1E5KXD9"/>
<keyword evidence="4" id="KW-0479">Metal-binding</keyword>
<dbReference type="EMBL" id="MIEK01000021">
    <property type="protein sequence ID" value="OEH82527.1"/>
    <property type="molecule type" value="Genomic_DNA"/>
</dbReference>
<evidence type="ECO:0000313" key="8">
    <source>
        <dbReference type="Proteomes" id="UP000095256"/>
    </source>
</evidence>
<protein>
    <submittedName>
        <fullName evidence="7">Geranylgeranyl pyrophosphate synthase</fullName>
    </submittedName>
</protein>
<evidence type="ECO:0000256" key="5">
    <source>
        <dbReference type="ARBA" id="ARBA00022842"/>
    </source>
</evidence>
<dbReference type="Gene3D" id="1.10.600.10">
    <property type="entry name" value="Farnesyl Diphosphate Synthase"/>
    <property type="match status" value="1"/>
</dbReference>
<evidence type="ECO:0000256" key="4">
    <source>
        <dbReference type="ARBA" id="ARBA00022723"/>
    </source>
</evidence>
<reference evidence="7 8" key="1">
    <citation type="submission" date="2016-09" db="EMBL/GenBank/DDBJ databases">
        <authorList>
            <person name="Capua I."/>
            <person name="De Benedictis P."/>
            <person name="Joannis T."/>
            <person name="Lombin L.H."/>
            <person name="Cattoli G."/>
        </authorList>
    </citation>
    <scope>NUCLEOTIDE SEQUENCE [LARGE SCALE GENOMIC DNA]</scope>
    <source>
        <strain evidence="7 8">LMG 25899</strain>
    </source>
</reference>
<dbReference type="SUPFAM" id="SSF48576">
    <property type="entry name" value="Terpenoid synthases"/>
    <property type="match status" value="1"/>
</dbReference>